<reference evidence="2" key="3">
    <citation type="submission" date="2025-09" db="UniProtKB">
        <authorList>
            <consortium name="Ensembl"/>
        </authorList>
    </citation>
    <scope>IDENTIFICATION</scope>
</reference>
<keyword evidence="1" id="KW-0472">Membrane</keyword>
<keyword evidence="1" id="KW-0812">Transmembrane</keyword>
<keyword evidence="3" id="KW-1185">Reference proteome</keyword>
<keyword evidence="1" id="KW-1133">Transmembrane helix</keyword>
<name>A0A7N9DCN8_MACFA</name>
<reference evidence="2" key="2">
    <citation type="submission" date="2025-08" db="UniProtKB">
        <authorList>
            <consortium name="Ensembl"/>
        </authorList>
    </citation>
    <scope>IDENTIFICATION</scope>
</reference>
<dbReference type="GeneTree" id="ENSGT01150000286943"/>
<dbReference type="Proteomes" id="UP000233100">
    <property type="component" value="Chromosome 9"/>
</dbReference>
<protein>
    <submittedName>
        <fullName evidence="2">Uncharacterized protein</fullName>
    </submittedName>
</protein>
<sequence length="184" mass="20332">MGHSLPAPPSFSIPTHFPLPHFLSFFLFFFFFFDSLAFLPRLEFSGANSTHCNLHLLGSTDSPASAYQVTGTTGVHHHAWLIFVFLVETEFHHVGQASLQLLTSGDLPTSVSQSVGITGMSNLAQLPLPHFQTTLPPSSDVYKKKGERFFSMMSISIHHSLNSHSSPSRLGAILTILQKEKLRL</sequence>
<evidence type="ECO:0000256" key="1">
    <source>
        <dbReference type="SAM" id="Phobius"/>
    </source>
</evidence>
<organism evidence="2 3">
    <name type="scientific">Macaca fascicularis</name>
    <name type="common">Crab-eating macaque</name>
    <name type="synonym">Cynomolgus monkey</name>
    <dbReference type="NCBI Taxonomy" id="9541"/>
    <lineage>
        <taxon>Eukaryota</taxon>
        <taxon>Metazoa</taxon>
        <taxon>Chordata</taxon>
        <taxon>Craniata</taxon>
        <taxon>Vertebrata</taxon>
        <taxon>Euteleostomi</taxon>
        <taxon>Mammalia</taxon>
        <taxon>Eutheria</taxon>
        <taxon>Euarchontoglires</taxon>
        <taxon>Primates</taxon>
        <taxon>Haplorrhini</taxon>
        <taxon>Catarrhini</taxon>
        <taxon>Cercopithecidae</taxon>
        <taxon>Cercopithecinae</taxon>
        <taxon>Macaca</taxon>
    </lineage>
</organism>
<reference evidence="2 3" key="1">
    <citation type="submission" date="2013-03" db="EMBL/GenBank/DDBJ databases">
        <authorList>
            <person name="Warren W."/>
            <person name="Wilson R.K."/>
        </authorList>
    </citation>
    <scope>NUCLEOTIDE SEQUENCE</scope>
</reference>
<dbReference type="Ensembl" id="ENSMFAT00000083376.1">
    <property type="protein sequence ID" value="ENSMFAP00000060733.1"/>
    <property type="gene ID" value="ENSMFAG00000059019.1"/>
</dbReference>
<dbReference type="AlphaFoldDB" id="A0A7N9DCN8"/>
<dbReference type="PANTHER" id="PTHR12138">
    <property type="entry name" value="PRIMATE-EXPANDED PROTEIN FAMILY"/>
    <property type="match status" value="1"/>
</dbReference>
<feature type="transmembrane region" description="Helical" evidence="1">
    <location>
        <begin position="20"/>
        <end position="39"/>
    </location>
</feature>
<dbReference type="PRINTS" id="PR02045">
    <property type="entry name" value="F138DOMAIN"/>
</dbReference>
<dbReference type="PANTHER" id="PTHR12138:SF135">
    <property type="entry name" value="SAM DOMAIN-CONTAINING PROTEIN"/>
    <property type="match status" value="1"/>
</dbReference>
<accession>A0A7N9DCN8</accession>
<evidence type="ECO:0000313" key="3">
    <source>
        <dbReference type="Proteomes" id="UP000233100"/>
    </source>
</evidence>
<evidence type="ECO:0000313" key="2">
    <source>
        <dbReference type="Ensembl" id="ENSMFAP00000060733.1"/>
    </source>
</evidence>
<proteinExistence type="predicted"/>